<dbReference type="InterPro" id="IPR050925">
    <property type="entry name" value="Rhomboid_protease_S54"/>
</dbReference>
<dbReference type="EMBL" id="FWFN01000001">
    <property type="protein sequence ID" value="SLN10204.1"/>
    <property type="molecule type" value="Genomic_DNA"/>
</dbReference>
<evidence type="ECO:0000313" key="10">
    <source>
        <dbReference type="EMBL" id="SLN10204.1"/>
    </source>
</evidence>
<evidence type="ECO:0000256" key="2">
    <source>
        <dbReference type="ARBA" id="ARBA00009045"/>
    </source>
</evidence>
<dbReference type="OrthoDB" id="9813074at2"/>
<evidence type="ECO:0000256" key="6">
    <source>
        <dbReference type="ARBA" id="ARBA00023136"/>
    </source>
</evidence>
<dbReference type="RefSeq" id="WP_085885995.1">
    <property type="nucleotide sequence ID" value="NZ_FWFN01000001.1"/>
</dbReference>
<evidence type="ECO:0000259" key="9">
    <source>
        <dbReference type="Pfam" id="PF01694"/>
    </source>
</evidence>
<feature type="transmembrane region" description="Helical" evidence="8">
    <location>
        <begin position="12"/>
        <end position="34"/>
    </location>
</feature>
<accession>A0A1X6Y4B4</accession>
<reference evidence="10 11" key="1">
    <citation type="submission" date="2017-03" db="EMBL/GenBank/DDBJ databases">
        <authorList>
            <person name="Afonso C.L."/>
            <person name="Miller P.J."/>
            <person name="Scott M.A."/>
            <person name="Spackman E."/>
            <person name="Goraichik I."/>
            <person name="Dimitrov K.M."/>
            <person name="Suarez D.L."/>
            <person name="Swayne D.E."/>
        </authorList>
    </citation>
    <scope>NUCLEOTIDE SEQUENCE [LARGE SCALE GENOMIC DNA]</scope>
    <source>
        <strain evidence="10 11">CECT 7751</strain>
    </source>
</reference>
<gene>
    <name evidence="10" type="primary">gluP</name>
    <name evidence="10" type="ORF">PSM7751_00049</name>
</gene>
<feature type="transmembrane region" description="Helical" evidence="8">
    <location>
        <begin position="193"/>
        <end position="212"/>
    </location>
</feature>
<dbReference type="Gene3D" id="1.20.1540.10">
    <property type="entry name" value="Rhomboid-like"/>
    <property type="match status" value="1"/>
</dbReference>
<dbReference type="SUPFAM" id="SSF144091">
    <property type="entry name" value="Rhomboid-like"/>
    <property type="match status" value="1"/>
</dbReference>
<dbReference type="AlphaFoldDB" id="A0A1X6Y4B4"/>
<name>A0A1X6Y4B4_9RHOB</name>
<dbReference type="InterPro" id="IPR022764">
    <property type="entry name" value="Peptidase_S54_rhomboid_dom"/>
</dbReference>
<feature type="domain" description="Peptidase S54 rhomboid" evidence="9">
    <location>
        <begin position="63"/>
        <end position="210"/>
    </location>
</feature>
<evidence type="ECO:0000256" key="1">
    <source>
        <dbReference type="ARBA" id="ARBA00004141"/>
    </source>
</evidence>
<dbReference type="PANTHER" id="PTHR43731">
    <property type="entry name" value="RHOMBOID PROTEASE"/>
    <property type="match status" value="1"/>
</dbReference>
<dbReference type="Pfam" id="PF01694">
    <property type="entry name" value="Rhomboid"/>
    <property type="match status" value="1"/>
</dbReference>
<feature type="transmembrane region" description="Helical" evidence="8">
    <location>
        <begin position="64"/>
        <end position="86"/>
    </location>
</feature>
<dbReference type="PANTHER" id="PTHR43731:SF14">
    <property type="entry name" value="PRESENILIN-ASSOCIATED RHOMBOID-LIKE PROTEIN, MITOCHONDRIAL"/>
    <property type="match status" value="1"/>
</dbReference>
<feature type="transmembrane region" description="Helical" evidence="8">
    <location>
        <begin position="123"/>
        <end position="144"/>
    </location>
</feature>
<evidence type="ECO:0000256" key="5">
    <source>
        <dbReference type="ARBA" id="ARBA00022989"/>
    </source>
</evidence>
<comment type="similarity">
    <text evidence="2">Belongs to the peptidase S54 family.</text>
</comment>
<dbReference type="GO" id="GO:0016020">
    <property type="term" value="C:membrane"/>
    <property type="evidence" value="ECO:0007669"/>
    <property type="project" value="UniProtKB-SubCell"/>
</dbReference>
<evidence type="ECO:0000256" key="8">
    <source>
        <dbReference type="SAM" id="Phobius"/>
    </source>
</evidence>
<comment type="subcellular location">
    <subcellularLocation>
        <location evidence="1">Membrane</location>
        <topology evidence="1">Multi-pass membrane protein</topology>
    </subcellularLocation>
</comment>
<feature type="region of interest" description="Disordered" evidence="7">
    <location>
        <begin position="224"/>
        <end position="284"/>
    </location>
</feature>
<sequence>MFPLRDHNPSGRTAYVTYLLIAANVLVFFSYVGLMGDPQAINAFFGSYAMIPARVSSGDGAATLLTSMFLHGGFMHLAGNMLFLWIFGDNLEDEMGHLGFLGFYLASGLGAGLAHLISAPDSVVPTVGASGAIAGVMGGYLLLYPRAKVDILIIIIFFFKVIPVPAWLMLGFWFVTQLFNGVGADPTTGGVAYWAHAGGFVIGLVLTLPVFFKRGGPRYWNVNHGRPPNPEAQYSFTRSSVPRVARGQRKRRDSAPGPAAPRPGRSVIPRAGRSRRKPPSDPWV</sequence>
<evidence type="ECO:0000256" key="7">
    <source>
        <dbReference type="SAM" id="MobiDB-lite"/>
    </source>
</evidence>
<evidence type="ECO:0000313" key="11">
    <source>
        <dbReference type="Proteomes" id="UP000193963"/>
    </source>
</evidence>
<dbReference type="GO" id="GO:0004252">
    <property type="term" value="F:serine-type endopeptidase activity"/>
    <property type="evidence" value="ECO:0007669"/>
    <property type="project" value="InterPro"/>
</dbReference>
<proteinExistence type="inferred from homology"/>
<evidence type="ECO:0000256" key="4">
    <source>
        <dbReference type="ARBA" id="ARBA00022801"/>
    </source>
</evidence>
<keyword evidence="5 8" id="KW-1133">Transmembrane helix</keyword>
<feature type="transmembrane region" description="Helical" evidence="8">
    <location>
        <begin position="98"/>
        <end position="117"/>
    </location>
</feature>
<keyword evidence="6 8" id="KW-0472">Membrane</keyword>
<keyword evidence="11" id="KW-1185">Reference proteome</keyword>
<organism evidence="10 11">
    <name type="scientific">Pseudooceanicola marinus</name>
    <dbReference type="NCBI Taxonomy" id="396013"/>
    <lineage>
        <taxon>Bacteria</taxon>
        <taxon>Pseudomonadati</taxon>
        <taxon>Pseudomonadota</taxon>
        <taxon>Alphaproteobacteria</taxon>
        <taxon>Rhodobacterales</taxon>
        <taxon>Paracoccaceae</taxon>
        <taxon>Pseudooceanicola</taxon>
    </lineage>
</organism>
<dbReference type="InterPro" id="IPR035952">
    <property type="entry name" value="Rhomboid-like_sf"/>
</dbReference>
<dbReference type="FunFam" id="1.20.1540.10:FF:000027">
    <property type="entry name" value="Rhomboid family intramembrane serine protease"/>
    <property type="match status" value="1"/>
</dbReference>
<keyword evidence="10" id="KW-0645">Protease</keyword>
<keyword evidence="3 8" id="KW-0812">Transmembrane</keyword>
<keyword evidence="4 10" id="KW-0378">Hydrolase</keyword>
<feature type="transmembrane region" description="Helical" evidence="8">
    <location>
        <begin position="151"/>
        <end position="173"/>
    </location>
</feature>
<dbReference type="Proteomes" id="UP000193963">
    <property type="component" value="Unassembled WGS sequence"/>
</dbReference>
<protein>
    <submittedName>
        <fullName evidence="10">Rhomboid protease GluP</fullName>
        <ecNumber evidence="10">3.4.21.105</ecNumber>
    </submittedName>
</protein>
<evidence type="ECO:0000256" key="3">
    <source>
        <dbReference type="ARBA" id="ARBA00022692"/>
    </source>
</evidence>
<dbReference type="EC" id="3.4.21.105" evidence="10"/>
<dbReference type="GO" id="GO:0006508">
    <property type="term" value="P:proteolysis"/>
    <property type="evidence" value="ECO:0007669"/>
    <property type="project" value="UniProtKB-KW"/>
</dbReference>